<keyword evidence="2" id="KW-0472">Membrane</keyword>
<evidence type="ECO:0000313" key="3">
    <source>
        <dbReference type="EMBL" id="MFD0980877.1"/>
    </source>
</evidence>
<name>A0ABW3IRX3_9RHOB</name>
<feature type="region of interest" description="Disordered" evidence="1">
    <location>
        <begin position="169"/>
        <end position="197"/>
    </location>
</feature>
<sequence length="197" mass="20015">MTDGGASVSYFFGAPIIGPASSFLLAGFIRLFEGEGSITARFRFADFSIDLPSDAPGNSGAMDEGEIDATELTISKILASGLPPDCDGETVRTTGIITAMSGYGCYPQCVVGGGDDATSDAIHVHDFSHGLIVGDEFENVAKASEYVPGGSGSGNQPTTEPVDVQASVATSGNSDVGDLTGETTSLTRTDSGLTIAT</sequence>
<reference evidence="4" key="1">
    <citation type="journal article" date="2019" name="Int. J. Syst. Evol. Microbiol.">
        <title>The Global Catalogue of Microorganisms (GCM) 10K type strain sequencing project: providing services to taxonomists for standard genome sequencing and annotation.</title>
        <authorList>
            <consortium name="The Broad Institute Genomics Platform"/>
            <consortium name="The Broad Institute Genome Sequencing Center for Infectious Disease"/>
            <person name="Wu L."/>
            <person name="Ma J."/>
        </authorList>
    </citation>
    <scope>NUCLEOTIDE SEQUENCE [LARGE SCALE GENOMIC DNA]</scope>
    <source>
        <strain evidence="4">CCUG 60524</strain>
    </source>
</reference>
<keyword evidence="4" id="KW-1185">Reference proteome</keyword>
<dbReference type="EMBL" id="JBHTJT010000030">
    <property type="protein sequence ID" value="MFD0980877.1"/>
    <property type="molecule type" value="Genomic_DNA"/>
</dbReference>
<dbReference type="Proteomes" id="UP001597108">
    <property type="component" value="Unassembled WGS sequence"/>
</dbReference>
<gene>
    <name evidence="3" type="ORF">ACFQ2S_14615</name>
</gene>
<evidence type="ECO:0000256" key="2">
    <source>
        <dbReference type="SAM" id="Phobius"/>
    </source>
</evidence>
<keyword evidence="2" id="KW-1133">Transmembrane helix</keyword>
<accession>A0ABW3IRX3</accession>
<feature type="transmembrane region" description="Helical" evidence="2">
    <location>
        <begin position="12"/>
        <end position="32"/>
    </location>
</feature>
<evidence type="ECO:0000256" key="1">
    <source>
        <dbReference type="SAM" id="MobiDB-lite"/>
    </source>
</evidence>
<evidence type="ECO:0000313" key="4">
    <source>
        <dbReference type="Proteomes" id="UP001597108"/>
    </source>
</evidence>
<dbReference type="RefSeq" id="WP_386075517.1">
    <property type="nucleotide sequence ID" value="NZ_JBHTJT010000030.1"/>
</dbReference>
<proteinExistence type="predicted"/>
<comment type="caution">
    <text evidence="3">The sequence shown here is derived from an EMBL/GenBank/DDBJ whole genome shotgun (WGS) entry which is preliminary data.</text>
</comment>
<protein>
    <submittedName>
        <fullName evidence="3">Uncharacterized protein</fullName>
    </submittedName>
</protein>
<organism evidence="3 4">
    <name type="scientific">Tropicimonas aquimaris</name>
    <dbReference type="NCBI Taxonomy" id="914152"/>
    <lineage>
        <taxon>Bacteria</taxon>
        <taxon>Pseudomonadati</taxon>
        <taxon>Pseudomonadota</taxon>
        <taxon>Alphaproteobacteria</taxon>
        <taxon>Rhodobacterales</taxon>
        <taxon>Roseobacteraceae</taxon>
        <taxon>Tropicimonas</taxon>
    </lineage>
</organism>
<feature type="compositionally biased region" description="Polar residues" evidence="1">
    <location>
        <begin position="181"/>
        <end position="197"/>
    </location>
</feature>
<keyword evidence="2" id="KW-0812">Transmembrane</keyword>